<dbReference type="InterPro" id="IPR023090">
    <property type="entry name" value="UPF0702_alpha/beta_dom_sf"/>
</dbReference>
<keyword evidence="3" id="KW-1003">Cell membrane</keyword>
<dbReference type="EMBL" id="JACRTC010000001">
    <property type="protein sequence ID" value="MBC8569515.1"/>
    <property type="molecule type" value="Genomic_DNA"/>
</dbReference>
<dbReference type="InterPro" id="IPR007353">
    <property type="entry name" value="DUF421"/>
</dbReference>
<dbReference type="GO" id="GO:0005886">
    <property type="term" value="C:plasma membrane"/>
    <property type="evidence" value="ECO:0007669"/>
    <property type="project" value="UniProtKB-SubCell"/>
</dbReference>
<dbReference type="Pfam" id="PF04239">
    <property type="entry name" value="DUF421"/>
    <property type="match status" value="1"/>
</dbReference>
<evidence type="ECO:0000256" key="7">
    <source>
        <dbReference type="SAM" id="Phobius"/>
    </source>
</evidence>
<evidence type="ECO:0000256" key="3">
    <source>
        <dbReference type="ARBA" id="ARBA00022475"/>
    </source>
</evidence>
<feature type="transmembrane region" description="Helical" evidence="7">
    <location>
        <begin position="35"/>
        <end position="57"/>
    </location>
</feature>
<gene>
    <name evidence="9" type="ORF">H8709_01550</name>
</gene>
<feature type="domain" description="YetF C-terminal" evidence="8">
    <location>
        <begin position="58"/>
        <end position="191"/>
    </location>
</feature>
<evidence type="ECO:0000256" key="2">
    <source>
        <dbReference type="ARBA" id="ARBA00006448"/>
    </source>
</evidence>
<keyword evidence="5 7" id="KW-1133">Transmembrane helix</keyword>
<keyword evidence="6 7" id="KW-0472">Membrane</keyword>
<evidence type="ECO:0000313" key="10">
    <source>
        <dbReference type="Proteomes" id="UP000660861"/>
    </source>
</evidence>
<dbReference type="Proteomes" id="UP000660861">
    <property type="component" value="Unassembled WGS sequence"/>
</dbReference>
<name>A0A926EAN6_9FIRM</name>
<comment type="caution">
    <text evidence="9">The sequence shown here is derived from an EMBL/GenBank/DDBJ whole genome shotgun (WGS) entry which is preliminary data.</text>
</comment>
<keyword evidence="10" id="KW-1185">Reference proteome</keyword>
<reference evidence="9" key="1">
    <citation type="submission" date="2020-08" db="EMBL/GenBank/DDBJ databases">
        <title>Genome public.</title>
        <authorList>
            <person name="Liu C."/>
            <person name="Sun Q."/>
        </authorList>
    </citation>
    <scope>NUCLEOTIDE SEQUENCE</scope>
    <source>
        <strain evidence="9">NSJ-54</strain>
    </source>
</reference>
<dbReference type="PANTHER" id="PTHR34582:SF6">
    <property type="entry name" value="UPF0702 TRANSMEMBRANE PROTEIN YCAP"/>
    <property type="match status" value="1"/>
</dbReference>
<protein>
    <submittedName>
        <fullName evidence="9">DUF421 domain-containing protein</fullName>
    </submittedName>
</protein>
<accession>A0A926EAN6</accession>
<comment type="similarity">
    <text evidence="2">Belongs to the UPF0702 family.</text>
</comment>
<evidence type="ECO:0000256" key="6">
    <source>
        <dbReference type="ARBA" id="ARBA00023136"/>
    </source>
</evidence>
<evidence type="ECO:0000313" key="9">
    <source>
        <dbReference type="EMBL" id="MBC8569515.1"/>
    </source>
</evidence>
<dbReference type="AlphaFoldDB" id="A0A926EAN6"/>
<evidence type="ECO:0000256" key="5">
    <source>
        <dbReference type="ARBA" id="ARBA00022989"/>
    </source>
</evidence>
<dbReference type="Gene3D" id="3.30.240.20">
    <property type="entry name" value="bsu07140 like domains"/>
    <property type="match status" value="2"/>
</dbReference>
<comment type="subcellular location">
    <subcellularLocation>
        <location evidence="1">Cell membrane</location>
        <topology evidence="1">Multi-pass membrane protein</topology>
    </subcellularLocation>
</comment>
<dbReference type="PANTHER" id="PTHR34582">
    <property type="entry name" value="UPF0702 TRANSMEMBRANE PROTEIN YCAP"/>
    <property type="match status" value="1"/>
</dbReference>
<keyword evidence="4 7" id="KW-0812">Transmembrane</keyword>
<organism evidence="9 10">
    <name type="scientific">Zongyangia hominis</name>
    <dbReference type="NCBI Taxonomy" id="2763677"/>
    <lineage>
        <taxon>Bacteria</taxon>
        <taxon>Bacillati</taxon>
        <taxon>Bacillota</taxon>
        <taxon>Clostridia</taxon>
        <taxon>Eubacteriales</taxon>
        <taxon>Oscillospiraceae</taxon>
        <taxon>Zongyangia</taxon>
    </lineage>
</organism>
<evidence type="ECO:0000256" key="4">
    <source>
        <dbReference type="ARBA" id="ARBA00022692"/>
    </source>
</evidence>
<sequence length="205" mass="22565">MGKRQLAELQPSEFVVTILISNVATLPLEDVNIPLIGGAIPILLLVSFEVIVSFITLKSQKARKVVSGSPRVIIRDGVVDQQEMKNLRLSIDDLMAQLRSKDIFDISDVAFAIIETTGSLSVFQNFDARTITPKIMNIAQTSVNDNSPPVVVVTDGVVSPQSLQYLQKDVAWLKGILDTSNVSLKDTFMLTANRSGAYHLIRKER</sequence>
<evidence type="ECO:0000256" key="1">
    <source>
        <dbReference type="ARBA" id="ARBA00004651"/>
    </source>
</evidence>
<evidence type="ECO:0000259" key="8">
    <source>
        <dbReference type="Pfam" id="PF04239"/>
    </source>
</evidence>
<proteinExistence type="inferred from homology"/>